<sequence length="124" mass="13746">MRFEELPGLSVSVDQVVYLPHMMAPPDKPHPFAYYLSIHNASEETVTIVGRKWIVKDDSGGTLVVEGDGVVGHTPVLQPGQTFSYNSYHVISEPSIAHGTFFGQTDEGTPVYVRIPEFKMELPE</sequence>
<dbReference type="GO" id="GO:0070987">
    <property type="term" value="P:error-free translesion synthesis"/>
    <property type="evidence" value="ECO:0007669"/>
    <property type="project" value="TreeGrafter"/>
</dbReference>
<feature type="domain" description="ApaG" evidence="1">
    <location>
        <begin position="3"/>
        <end position="124"/>
    </location>
</feature>
<dbReference type="PANTHER" id="PTHR14289">
    <property type="entry name" value="F-BOX ONLY PROTEIN 3"/>
    <property type="match status" value="1"/>
</dbReference>
<reference evidence="2 3" key="1">
    <citation type="submission" date="2019-05" db="EMBL/GenBank/DDBJ databases">
        <title>Verrucobacter flavum gen. nov., sp. nov. a new member of the family Verrucomicrobiaceae.</title>
        <authorList>
            <person name="Szuroczki S."/>
            <person name="Abbaszade G."/>
            <person name="Szabo A."/>
            <person name="Felfoldi T."/>
            <person name="Schumann P."/>
            <person name="Boka K."/>
            <person name="Keki Z."/>
            <person name="Toumi M."/>
            <person name="Toth E."/>
        </authorList>
    </citation>
    <scope>NUCLEOTIDE SEQUENCE [LARGE SCALE GENOMIC DNA]</scope>
    <source>
        <strain evidence="2 3">MG-N-17</strain>
    </source>
</reference>
<name>A0A5R8KH14_9BACT</name>
<gene>
    <name evidence="2" type="ORF">FEM03_07995</name>
</gene>
<dbReference type="PANTHER" id="PTHR14289:SF16">
    <property type="entry name" value="POLYMERASE DELTA-INTERACTING PROTEIN 2"/>
    <property type="match status" value="1"/>
</dbReference>
<dbReference type="InterPro" id="IPR007474">
    <property type="entry name" value="ApaG_domain"/>
</dbReference>
<dbReference type="InterPro" id="IPR036767">
    <property type="entry name" value="ApaG_sf"/>
</dbReference>
<organism evidence="2 3">
    <name type="scientific">Phragmitibacter flavus</name>
    <dbReference type="NCBI Taxonomy" id="2576071"/>
    <lineage>
        <taxon>Bacteria</taxon>
        <taxon>Pseudomonadati</taxon>
        <taxon>Verrucomicrobiota</taxon>
        <taxon>Verrucomicrobiia</taxon>
        <taxon>Verrucomicrobiales</taxon>
        <taxon>Verrucomicrobiaceae</taxon>
        <taxon>Phragmitibacter</taxon>
    </lineage>
</organism>
<evidence type="ECO:0000313" key="3">
    <source>
        <dbReference type="Proteomes" id="UP000306196"/>
    </source>
</evidence>
<proteinExistence type="predicted"/>
<protein>
    <submittedName>
        <fullName evidence="2">ApaG domain</fullName>
    </submittedName>
</protein>
<dbReference type="Pfam" id="PF04379">
    <property type="entry name" value="DUF525"/>
    <property type="match status" value="1"/>
</dbReference>
<evidence type="ECO:0000259" key="1">
    <source>
        <dbReference type="PROSITE" id="PS51087"/>
    </source>
</evidence>
<comment type="caution">
    <text evidence="2">The sequence shown here is derived from an EMBL/GenBank/DDBJ whole genome shotgun (WGS) entry which is preliminary data.</text>
</comment>
<evidence type="ECO:0000313" key="2">
    <source>
        <dbReference type="EMBL" id="TLD71547.1"/>
    </source>
</evidence>
<dbReference type="AlphaFoldDB" id="A0A5R8KH14"/>
<dbReference type="EMBL" id="VAUV01000005">
    <property type="protein sequence ID" value="TLD71547.1"/>
    <property type="molecule type" value="Genomic_DNA"/>
</dbReference>
<dbReference type="Proteomes" id="UP000306196">
    <property type="component" value="Unassembled WGS sequence"/>
</dbReference>
<dbReference type="SUPFAM" id="SSF110069">
    <property type="entry name" value="ApaG-like"/>
    <property type="match status" value="1"/>
</dbReference>
<dbReference type="PROSITE" id="PS51087">
    <property type="entry name" value="APAG"/>
    <property type="match status" value="1"/>
</dbReference>
<dbReference type="Gene3D" id="2.60.40.1470">
    <property type="entry name" value="ApaG domain"/>
    <property type="match status" value="1"/>
</dbReference>
<dbReference type="OrthoDB" id="9795226at2"/>
<accession>A0A5R8KH14</accession>
<keyword evidence="3" id="KW-1185">Reference proteome</keyword>